<evidence type="ECO:0000313" key="11">
    <source>
        <dbReference type="EMBL" id="VEL16135.1"/>
    </source>
</evidence>
<protein>
    <recommendedName>
        <fullName evidence="2">non-specific serine/threonine protein kinase</fullName>
        <ecNumber evidence="2">2.7.11.1</ecNumber>
    </recommendedName>
</protein>
<dbReference type="EMBL" id="CAAALY010027265">
    <property type="protein sequence ID" value="VEL16135.1"/>
    <property type="molecule type" value="Genomic_DNA"/>
</dbReference>
<dbReference type="Proteomes" id="UP000784294">
    <property type="component" value="Unassembled WGS sequence"/>
</dbReference>
<evidence type="ECO:0000256" key="8">
    <source>
        <dbReference type="ARBA" id="ARBA00022840"/>
    </source>
</evidence>
<reference evidence="11" key="1">
    <citation type="submission" date="2018-11" db="EMBL/GenBank/DDBJ databases">
        <authorList>
            <consortium name="Pathogen Informatics"/>
        </authorList>
    </citation>
    <scope>NUCLEOTIDE SEQUENCE</scope>
</reference>
<evidence type="ECO:0000256" key="6">
    <source>
        <dbReference type="ARBA" id="ARBA00022741"/>
    </source>
</evidence>
<evidence type="ECO:0000313" key="12">
    <source>
        <dbReference type="Proteomes" id="UP000784294"/>
    </source>
</evidence>
<evidence type="ECO:0000256" key="4">
    <source>
        <dbReference type="ARBA" id="ARBA00022553"/>
    </source>
</evidence>
<keyword evidence="8" id="KW-0067">ATP-binding</keyword>
<dbReference type="EC" id="2.7.11.1" evidence="2"/>
<comment type="catalytic activity">
    <reaction evidence="9">
        <text>L-threonyl-[protein] + ATP = O-phospho-L-threonyl-[protein] + ADP + H(+)</text>
        <dbReference type="Rhea" id="RHEA:46608"/>
        <dbReference type="Rhea" id="RHEA-COMP:11060"/>
        <dbReference type="Rhea" id="RHEA-COMP:11605"/>
        <dbReference type="ChEBI" id="CHEBI:15378"/>
        <dbReference type="ChEBI" id="CHEBI:30013"/>
        <dbReference type="ChEBI" id="CHEBI:30616"/>
        <dbReference type="ChEBI" id="CHEBI:61977"/>
        <dbReference type="ChEBI" id="CHEBI:456216"/>
        <dbReference type="EC" id="2.7.11.1"/>
    </reaction>
</comment>
<keyword evidence="12" id="KW-1185">Reference proteome</keyword>
<sequence length="53" mass="5891">MRQALEDMRVEDTGVVLKNLNDTNNPILKKRKIHQLAAGASAIREESSENSVV</sequence>
<comment type="catalytic activity">
    <reaction evidence="10">
        <text>L-seryl-[protein] + ATP = O-phospho-L-seryl-[protein] + ADP + H(+)</text>
        <dbReference type="Rhea" id="RHEA:17989"/>
        <dbReference type="Rhea" id="RHEA-COMP:9863"/>
        <dbReference type="Rhea" id="RHEA-COMP:11604"/>
        <dbReference type="ChEBI" id="CHEBI:15378"/>
        <dbReference type="ChEBI" id="CHEBI:29999"/>
        <dbReference type="ChEBI" id="CHEBI:30616"/>
        <dbReference type="ChEBI" id="CHEBI:83421"/>
        <dbReference type="ChEBI" id="CHEBI:456216"/>
        <dbReference type="EC" id="2.7.11.1"/>
    </reaction>
</comment>
<comment type="similarity">
    <text evidence="1">Belongs to the protein kinase superfamily. CAMK Ser/Thr protein kinase family.</text>
</comment>
<evidence type="ECO:0000256" key="9">
    <source>
        <dbReference type="ARBA" id="ARBA00047899"/>
    </source>
</evidence>
<dbReference type="GO" id="GO:0004674">
    <property type="term" value="F:protein serine/threonine kinase activity"/>
    <property type="evidence" value="ECO:0007669"/>
    <property type="project" value="UniProtKB-KW"/>
</dbReference>
<dbReference type="InterPro" id="IPR027442">
    <property type="entry name" value="MAPKAPK_C"/>
</dbReference>
<evidence type="ECO:0000256" key="1">
    <source>
        <dbReference type="ARBA" id="ARBA00006692"/>
    </source>
</evidence>
<keyword evidence="5" id="KW-0808">Transferase</keyword>
<dbReference type="AlphaFoldDB" id="A0A3S5FD21"/>
<keyword evidence="4" id="KW-0597">Phosphoprotein</keyword>
<keyword evidence="6" id="KW-0547">Nucleotide-binding</keyword>
<keyword evidence="7" id="KW-0418">Kinase</keyword>
<accession>A0A3S5FD21</accession>
<evidence type="ECO:0000256" key="5">
    <source>
        <dbReference type="ARBA" id="ARBA00022679"/>
    </source>
</evidence>
<dbReference type="GO" id="GO:0005524">
    <property type="term" value="F:ATP binding"/>
    <property type="evidence" value="ECO:0007669"/>
    <property type="project" value="UniProtKB-KW"/>
</dbReference>
<dbReference type="Gene3D" id="4.10.1170.10">
    <property type="entry name" value="MAP kinase activated protein kinase 2"/>
    <property type="match status" value="1"/>
</dbReference>
<evidence type="ECO:0000256" key="3">
    <source>
        <dbReference type="ARBA" id="ARBA00022527"/>
    </source>
</evidence>
<evidence type="ECO:0000256" key="2">
    <source>
        <dbReference type="ARBA" id="ARBA00012513"/>
    </source>
</evidence>
<evidence type="ECO:0000256" key="7">
    <source>
        <dbReference type="ARBA" id="ARBA00022777"/>
    </source>
</evidence>
<name>A0A3S5FD21_9PLAT</name>
<keyword evidence="3" id="KW-0723">Serine/threonine-protein kinase</keyword>
<proteinExistence type="inferred from homology"/>
<gene>
    <name evidence="11" type="ORF">PXEA_LOCUS9575</name>
</gene>
<evidence type="ECO:0000256" key="10">
    <source>
        <dbReference type="ARBA" id="ARBA00048679"/>
    </source>
</evidence>
<organism evidence="11 12">
    <name type="scientific">Protopolystoma xenopodis</name>
    <dbReference type="NCBI Taxonomy" id="117903"/>
    <lineage>
        <taxon>Eukaryota</taxon>
        <taxon>Metazoa</taxon>
        <taxon>Spiralia</taxon>
        <taxon>Lophotrochozoa</taxon>
        <taxon>Platyhelminthes</taxon>
        <taxon>Monogenea</taxon>
        <taxon>Polyopisthocotylea</taxon>
        <taxon>Polystomatidea</taxon>
        <taxon>Polystomatidae</taxon>
        <taxon>Protopolystoma</taxon>
    </lineage>
</organism>
<comment type="caution">
    <text evidence="11">The sequence shown here is derived from an EMBL/GenBank/DDBJ whole genome shotgun (WGS) entry which is preliminary data.</text>
</comment>